<dbReference type="AlphaFoldDB" id="A0AAN7YTV9"/>
<dbReference type="PANTHER" id="PTHR11715:SF8">
    <property type="entry name" value="GLYCINE CLEAVAGE SYSTEM H-LIKE PROTEIN GCVH4"/>
    <property type="match status" value="1"/>
</dbReference>
<evidence type="ECO:0000313" key="2">
    <source>
        <dbReference type="Proteomes" id="UP001344447"/>
    </source>
</evidence>
<proteinExistence type="predicted"/>
<comment type="caution">
    <text evidence="1">The sequence shown here is derived from an EMBL/GenBank/DDBJ whole genome shotgun (WGS) entry which is preliminary data.</text>
</comment>
<gene>
    <name evidence="1" type="ORF">RB653_008273</name>
</gene>
<protein>
    <recommendedName>
        <fullName evidence="3">Glycine cleavage system H protein</fullName>
    </recommendedName>
</protein>
<organism evidence="1 2">
    <name type="scientific">Dictyostelium firmibasis</name>
    <dbReference type="NCBI Taxonomy" id="79012"/>
    <lineage>
        <taxon>Eukaryota</taxon>
        <taxon>Amoebozoa</taxon>
        <taxon>Evosea</taxon>
        <taxon>Eumycetozoa</taxon>
        <taxon>Dictyostelia</taxon>
        <taxon>Dictyosteliales</taxon>
        <taxon>Dictyosteliaceae</taxon>
        <taxon>Dictyostelium</taxon>
    </lineage>
</organism>
<dbReference type="GO" id="GO:0019464">
    <property type="term" value="P:glycine decarboxylation via glycine cleavage system"/>
    <property type="evidence" value="ECO:0007669"/>
    <property type="project" value="InterPro"/>
</dbReference>
<dbReference type="Proteomes" id="UP001344447">
    <property type="component" value="Unassembled WGS sequence"/>
</dbReference>
<reference evidence="1 2" key="1">
    <citation type="submission" date="2023-11" db="EMBL/GenBank/DDBJ databases">
        <title>Dfirmibasis_genome.</title>
        <authorList>
            <person name="Edelbroek B."/>
            <person name="Kjellin J."/>
            <person name="Jerlstrom-Hultqvist J."/>
            <person name="Soderbom F."/>
        </authorList>
    </citation>
    <scope>NUCLEOTIDE SEQUENCE [LARGE SCALE GENOMIC DNA]</scope>
    <source>
        <strain evidence="1 2">TNS-C-14</strain>
    </source>
</reference>
<evidence type="ECO:0000313" key="1">
    <source>
        <dbReference type="EMBL" id="KAK5578601.1"/>
    </source>
</evidence>
<dbReference type="InterPro" id="IPR011053">
    <property type="entry name" value="Single_hybrid_motif"/>
</dbReference>
<dbReference type="SUPFAM" id="SSF51230">
    <property type="entry name" value="Single hybrid motif"/>
    <property type="match status" value="1"/>
</dbReference>
<accession>A0AAN7YTV9</accession>
<dbReference type="EMBL" id="JAVFKY010000003">
    <property type="protein sequence ID" value="KAK5578601.1"/>
    <property type="molecule type" value="Genomic_DNA"/>
</dbReference>
<dbReference type="Pfam" id="PF01597">
    <property type="entry name" value="GCV_H"/>
    <property type="match status" value="1"/>
</dbReference>
<name>A0AAN7YTV9_9MYCE</name>
<sequence length="194" mass="22259">MNNLSNKIINSSRNKFFFFRNFIKNNNDNGNIKYSPNHQWVKISDNKDFATIGITSYASDVVNNEFNKILKIKLPKINEKIGFNQPFLSISTNEDENIQFKSPLSGIVSKVNKKFHQNQQTTTISTTTTTTTTAKISTITTTTTTASPLKSNSLLFNDIQNAWTIELKINEPFQTNHLMNEEEYAHYCENIDYK</sequence>
<evidence type="ECO:0008006" key="3">
    <source>
        <dbReference type="Google" id="ProtNLM"/>
    </source>
</evidence>
<dbReference type="InterPro" id="IPR002930">
    <property type="entry name" value="GCV_H"/>
</dbReference>
<dbReference type="InterPro" id="IPR033753">
    <property type="entry name" value="GCV_H/Fam206"/>
</dbReference>
<dbReference type="Gene3D" id="2.40.50.100">
    <property type="match status" value="1"/>
</dbReference>
<dbReference type="GO" id="GO:0009249">
    <property type="term" value="P:protein lipoylation"/>
    <property type="evidence" value="ECO:0007669"/>
    <property type="project" value="TreeGrafter"/>
</dbReference>
<dbReference type="PANTHER" id="PTHR11715">
    <property type="entry name" value="GLYCINE CLEAVAGE SYSTEM H PROTEIN"/>
    <property type="match status" value="1"/>
</dbReference>
<keyword evidence="2" id="KW-1185">Reference proteome</keyword>
<dbReference type="GO" id="GO:0005739">
    <property type="term" value="C:mitochondrion"/>
    <property type="evidence" value="ECO:0007669"/>
    <property type="project" value="TreeGrafter"/>
</dbReference>
<dbReference type="GO" id="GO:0005960">
    <property type="term" value="C:glycine cleavage complex"/>
    <property type="evidence" value="ECO:0007669"/>
    <property type="project" value="InterPro"/>
</dbReference>